<name>A0A3M7RWW3_BRAPC</name>
<gene>
    <name evidence="1" type="ORF">BpHYR1_013499</name>
</gene>
<dbReference type="Proteomes" id="UP000276133">
    <property type="component" value="Unassembled WGS sequence"/>
</dbReference>
<keyword evidence="2" id="KW-1185">Reference proteome</keyword>
<sequence length="330" mass="38645">MLICSDLCILLHLFTLLCLLSLLNEWLLIDFMSSDMKGLSSEWFSLKAFTLNKQFVFVEYSSSTWFKLATDTNKAQYVDVVFVHTFKWFIDKSGRLVRLISSFFLNKNSFFGNEELDSVDSSSFRFIVSRNSLPSFITWSLVGDIGLFEVNCDGKFESVQFVFPFGLKFFDAQILRSLSPIWPNSIGTFMFSTDTMGSYLKSKALGYLCTLIFKIIEFSNSLTVINKNYPILFSLISKDKLFDLIINFKMPLHDIISSFFPDLELKFFYNYELSTNILRIYFLHTFLDLIEPFQRQRHYFEHLMTLVDVLFHFQTENHFETNLLLIKGLK</sequence>
<proteinExistence type="predicted"/>
<accession>A0A3M7RWW3</accession>
<evidence type="ECO:0000313" key="2">
    <source>
        <dbReference type="Proteomes" id="UP000276133"/>
    </source>
</evidence>
<dbReference type="EMBL" id="REGN01002472">
    <property type="protein sequence ID" value="RNA27939.1"/>
    <property type="molecule type" value="Genomic_DNA"/>
</dbReference>
<protein>
    <submittedName>
        <fullName evidence="1">Uncharacterized protein</fullName>
    </submittedName>
</protein>
<comment type="caution">
    <text evidence="1">The sequence shown here is derived from an EMBL/GenBank/DDBJ whole genome shotgun (WGS) entry which is preliminary data.</text>
</comment>
<dbReference type="AlphaFoldDB" id="A0A3M7RWW3"/>
<organism evidence="1 2">
    <name type="scientific">Brachionus plicatilis</name>
    <name type="common">Marine rotifer</name>
    <name type="synonym">Brachionus muelleri</name>
    <dbReference type="NCBI Taxonomy" id="10195"/>
    <lineage>
        <taxon>Eukaryota</taxon>
        <taxon>Metazoa</taxon>
        <taxon>Spiralia</taxon>
        <taxon>Gnathifera</taxon>
        <taxon>Rotifera</taxon>
        <taxon>Eurotatoria</taxon>
        <taxon>Monogononta</taxon>
        <taxon>Pseudotrocha</taxon>
        <taxon>Ploima</taxon>
        <taxon>Brachionidae</taxon>
        <taxon>Brachionus</taxon>
    </lineage>
</organism>
<evidence type="ECO:0000313" key="1">
    <source>
        <dbReference type="EMBL" id="RNA27939.1"/>
    </source>
</evidence>
<reference evidence="1 2" key="1">
    <citation type="journal article" date="2018" name="Sci. Rep.">
        <title>Genomic signatures of local adaptation to the degree of environmental predictability in rotifers.</title>
        <authorList>
            <person name="Franch-Gras L."/>
            <person name="Hahn C."/>
            <person name="Garcia-Roger E.M."/>
            <person name="Carmona M.J."/>
            <person name="Serra M."/>
            <person name="Gomez A."/>
        </authorList>
    </citation>
    <scope>NUCLEOTIDE SEQUENCE [LARGE SCALE GENOMIC DNA]</scope>
    <source>
        <strain evidence="1">HYR1</strain>
    </source>
</reference>